<dbReference type="Pfam" id="PF02861">
    <property type="entry name" value="Clp_N"/>
    <property type="match status" value="1"/>
</dbReference>
<name>A0ABW4PAL0_9NOCA</name>
<dbReference type="InterPro" id="IPR004176">
    <property type="entry name" value="Clp_R_N"/>
</dbReference>
<dbReference type="InterPro" id="IPR036628">
    <property type="entry name" value="Clp_N_dom_sf"/>
</dbReference>
<proteinExistence type="predicted"/>
<evidence type="ECO:0000313" key="4">
    <source>
        <dbReference type="Proteomes" id="UP001597286"/>
    </source>
</evidence>
<dbReference type="Proteomes" id="UP001597286">
    <property type="component" value="Unassembled WGS sequence"/>
</dbReference>
<dbReference type="GO" id="GO:0008233">
    <property type="term" value="F:peptidase activity"/>
    <property type="evidence" value="ECO:0007669"/>
    <property type="project" value="UniProtKB-KW"/>
</dbReference>
<reference evidence="4" key="1">
    <citation type="journal article" date="2019" name="Int. J. Syst. Evol. Microbiol.">
        <title>The Global Catalogue of Microorganisms (GCM) 10K type strain sequencing project: providing services to taxonomists for standard genome sequencing and annotation.</title>
        <authorList>
            <consortium name="The Broad Institute Genomics Platform"/>
            <consortium name="The Broad Institute Genome Sequencing Center for Infectious Disease"/>
            <person name="Wu L."/>
            <person name="Ma J."/>
        </authorList>
    </citation>
    <scope>NUCLEOTIDE SEQUENCE [LARGE SCALE GENOMIC DNA]</scope>
    <source>
        <strain evidence="4">DT72</strain>
    </source>
</reference>
<protein>
    <submittedName>
        <fullName evidence="3">Clp protease N-terminal domain-containing protein</fullName>
    </submittedName>
</protein>
<dbReference type="RefSeq" id="WP_378487446.1">
    <property type="nucleotide sequence ID" value="NZ_JBHUFB010000020.1"/>
</dbReference>
<evidence type="ECO:0000256" key="1">
    <source>
        <dbReference type="PROSITE-ProRule" id="PRU01251"/>
    </source>
</evidence>
<comment type="caution">
    <text evidence="3">The sequence shown here is derived from an EMBL/GenBank/DDBJ whole genome shotgun (WGS) entry which is preliminary data.</text>
</comment>
<feature type="domain" description="Clp R" evidence="2">
    <location>
        <begin position="2"/>
        <end position="188"/>
    </location>
</feature>
<dbReference type="Gene3D" id="1.10.1780.10">
    <property type="entry name" value="Clp, N-terminal domain"/>
    <property type="match status" value="2"/>
</dbReference>
<sequence>MFERFTDEARTAVLAAQSEARDRSATRIEPVHVLLGVLVAGADTPLGRACAERGLTVDAVRADLADEPLGEQDAEALRSIGIDLDAVRESVEANFGADAFDGAAFDSATDDRRGWFSRRTGHLPFTASAKKTLELALREAIARKDKSIRADHLVLGLLRGGDPTVAAVIERHVSPTELRGVVVGILDQAA</sequence>
<dbReference type="PROSITE" id="PS51903">
    <property type="entry name" value="CLP_R"/>
    <property type="match status" value="1"/>
</dbReference>
<organism evidence="3 4">
    <name type="scientific">Rhodococcus gannanensis</name>
    <dbReference type="NCBI Taxonomy" id="1960308"/>
    <lineage>
        <taxon>Bacteria</taxon>
        <taxon>Bacillati</taxon>
        <taxon>Actinomycetota</taxon>
        <taxon>Actinomycetes</taxon>
        <taxon>Mycobacteriales</taxon>
        <taxon>Nocardiaceae</taxon>
        <taxon>Rhodococcus</taxon>
    </lineage>
</organism>
<evidence type="ECO:0000313" key="3">
    <source>
        <dbReference type="EMBL" id="MFD1814994.1"/>
    </source>
</evidence>
<keyword evidence="3" id="KW-0378">Hydrolase</keyword>
<keyword evidence="4" id="KW-1185">Reference proteome</keyword>
<dbReference type="SUPFAM" id="SSF81923">
    <property type="entry name" value="Double Clp-N motif"/>
    <property type="match status" value="1"/>
</dbReference>
<keyword evidence="1" id="KW-0677">Repeat</keyword>
<dbReference type="GO" id="GO:0006508">
    <property type="term" value="P:proteolysis"/>
    <property type="evidence" value="ECO:0007669"/>
    <property type="project" value="UniProtKB-KW"/>
</dbReference>
<keyword evidence="3" id="KW-0645">Protease</keyword>
<evidence type="ECO:0000259" key="2">
    <source>
        <dbReference type="PROSITE" id="PS51903"/>
    </source>
</evidence>
<dbReference type="EMBL" id="JBHUFB010000020">
    <property type="protein sequence ID" value="MFD1814994.1"/>
    <property type="molecule type" value="Genomic_DNA"/>
</dbReference>
<gene>
    <name evidence="3" type="ORF">ACFSJG_22480</name>
</gene>
<accession>A0ABW4PAL0</accession>